<dbReference type="InterPro" id="IPR036388">
    <property type="entry name" value="WH-like_DNA-bd_sf"/>
</dbReference>
<sequence>MPVKQSELEQVKELLSSYMNVQKAIKRLTKEHQSSMGISYEQLRILKICAENEQLLLRDILYEVKGKHPIVAANIRGLAEKGLLQVKNFYLSLTEKGKMILEEDEINTYTYKAFMKICSEIQEDEIGKMIIVNQKVAKLLNR</sequence>
<gene>
    <name evidence="1" type="ORF">X560_2335</name>
</gene>
<protein>
    <submittedName>
        <fullName evidence="1">MarR family transcriptional regulator</fullName>
    </submittedName>
</protein>
<dbReference type="RefSeq" id="WP_007477131.1">
    <property type="nucleotide sequence ID" value="NZ_KQ130619.1"/>
</dbReference>
<keyword evidence="2" id="KW-1185">Reference proteome</keyword>
<dbReference type="Proteomes" id="UP000052258">
    <property type="component" value="Unassembled WGS sequence"/>
</dbReference>
<proteinExistence type="predicted"/>
<evidence type="ECO:0000313" key="1">
    <source>
        <dbReference type="EMBL" id="KMT58509.1"/>
    </source>
</evidence>
<dbReference type="EMBL" id="AZHO01000030">
    <property type="protein sequence ID" value="KMT58509.1"/>
    <property type="molecule type" value="Genomic_DNA"/>
</dbReference>
<dbReference type="Gene3D" id="1.10.10.10">
    <property type="entry name" value="Winged helix-like DNA-binding domain superfamily/Winged helix DNA-binding domain"/>
    <property type="match status" value="1"/>
</dbReference>
<organism evidence="1 2">
    <name type="scientific">Listeria fleischmannii 1991</name>
    <dbReference type="NCBI Taxonomy" id="1430899"/>
    <lineage>
        <taxon>Bacteria</taxon>
        <taxon>Bacillati</taxon>
        <taxon>Bacillota</taxon>
        <taxon>Bacilli</taxon>
        <taxon>Bacillales</taxon>
        <taxon>Listeriaceae</taxon>
        <taxon>Listeria</taxon>
    </lineage>
</organism>
<dbReference type="PATRIC" id="fig|1430899.3.peg.2387"/>
<comment type="caution">
    <text evidence="1">The sequence shown here is derived from an EMBL/GenBank/DDBJ whole genome shotgun (WGS) entry which is preliminary data.</text>
</comment>
<dbReference type="SUPFAM" id="SSF46785">
    <property type="entry name" value="Winged helix' DNA-binding domain"/>
    <property type="match status" value="1"/>
</dbReference>
<dbReference type="OrthoDB" id="9902275at2"/>
<reference evidence="1 2" key="1">
    <citation type="journal article" date="2015" name="Genome Biol. Evol.">
        <title>Comparative Genomics of Listeria Sensu Lato: Genus-Wide Differences in Evolutionary Dynamics and the Progressive Gain of Complex, Potentially Pathogenicity-Related Traits through Lateral Gene Transfer.</title>
        <authorList>
            <person name="Chiara M."/>
            <person name="Caruso M."/>
            <person name="D'Erchia A.M."/>
            <person name="Manzari C."/>
            <person name="Fraccalvieri R."/>
            <person name="Goffredo E."/>
            <person name="Latorre L."/>
            <person name="Miccolupo A."/>
            <person name="Padalino I."/>
            <person name="Santagada G."/>
            <person name="Chiocco D."/>
            <person name="Pesole G."/>
            <person name="Horner D.S."/>
            <person name="Parisi A."/>
        </authorList>
    </citation>
    <scope>NUCLEOTIDE SEQUENCE [LARGE SCALE GENOMIC DNA]</scope>
    <source>
        <strain evidence="1 2">1991</strain>
    </source>
</reference>
<dbReference type="InterPro" id="IPR036390">
    <property type="entry name" value="WH_DNA-bd_sf"/>
</dbReference>
<name>A0A0J8GC49_9LIST</name>
<evidence type="ECO:0000313" key="2">
    <source>
        <dbReference type="Proteomes" id="UP000052258"/>
    </source>
</evidence>
<accession>A0A0J8GC49</accession>
<dbReference type="AlphaFoldDB" id="A0A0J8GC49"/>